<dbReference type="GO" id="GO:0008138">
    <property type="term" value="F:protein tyrosine/serine/threonine phosphatase activity"/>
    <property type="evidence" value="ECO:0007669"/>
    <property type="project" value="InterPro"/>
</dbReference>
<reference evidence="10" key="2">
    <citation type="submission" date="2020-01" db="EMBL/GenBank/DDBJ databases">
        <authorList>
            <person name="Korhonen P.K.K."/>
            <person name="Guangxu M.G."/>
            <person name="Wang T.W."/>
            <person name="Stroehlein A.J.S."/>
            <person name="Young N.D."/>
            <person name="Ang C.-S.A."/>
            <person name="Fernando D.W.F."/>
            <person name="Lu H.L."/>
            <person name="Taylor S.T."/>
            <person name="Ehtesham M.E.M."/>
            <person name="Najaraj S.H.N."/>
            <person name="Harsha G.H.G."/>
            <person name="Madugundu A.M."/>
            <person name="Renuse S.R."/>
            <person name="Holt D.H."/>
            <person name="Pandey A.P."/>
            <person name="Papenfuss A.P."/>
            <person name="Gasser R.B.G."/>
            <person name="Fischer K.F."/>
        </authorList>
    </citation>
    <scope>NUCLEOTIDE SEQUENCE</scope>
    <source>
        <strain evidence="10">SSS_KF_BRIS2020</strain>
    </source>
</reference>
<organism evidence="10">
    <name type="scientific">Sarcoptes scabiei</name>
    <name type="common">Itch mite</name>
    <name type="synonym">Acarus scabiei</name>
    <dbReference type="NCBI Taxonomy" id="52283"/>
    <lineage>
        <taxon>Eukaryota</taxon>
        <taxon>Metazoa</taxon>
        <taxon>Ecdysozoa</taxon>
        <taxon>Arthropoda</taxon>
        <taxon>Chelicerata</taxon>
        <taxon>Arachnida</taxon>
        <taxon>Acari</taxon>
        <taxon>Acariformes</taxon>
        <taxon>Sarcoptiformes</taxon>
        <taxon>Astigmata</taxon>
        <taxon>Psoroptidia</taxon>
        <taxon>Sarcoptoidea</taxon>
        <taxon>Sarcoptidae</taxon>
        <taxon>Sarcoptinae</taxon>
        <taxon>Sarcoptes</taxon>
    </lineage>
</organism>
<dbReference type="PROSITE" id="PS50054">
    <property type="entry name" value="TYR_PHOSPHATASE_DUAL"/>
    <property type="match status" value="1"/>
</dbReference>
<dbReference type="PANTHER" id="PTHR45682:SF5">
    <property type="entry name" value="DUAL SPECIFICITY PROTEIN PHOSPHATASE"/>
    <property type="match status" value="1"/>
</dbReference>
<dbReference type="InterPro" id="IPR016130">
    <property type="entry name" value="Tyr_Pase_AS"/>
</dbReference>
<evidence type="ECO:0000256" key="2">
    <source>
        <dbReference type="ARBA" id="ARBA00013081"/>
    </source>
</evidence>
<evidence type="ECO:0000256" key="4">
    <source>
        <dbReference type="ARBA" id="ARBA00022912"/>
    </source>
</evidence>
<reference evidence="11" key="3">
    <citation type="submission" date="2022-06" db="UniProtKB">
        <authorList>
            <consortium name="EnsemblMetazoa"/>
        </authorList>
    </citation>
    <scope>IDENTIFICATION</scope>
</reference>
<evidence type="ECO:0000259" key="8">
    <source>
        <dbReference type="PROSITE" id="PS50054"/>
    </source>
</evidence>
<dbReference type="GO" id="GO:0043409">
    <property type="term" value="P:negative regulation of MAPK cascade"/>
    <property type="evidence" value="ECO:0007669"/>
    <property type="project" value="TreeGrafter"/>
</dbReference>
<dbReference type="AlphaFoldDB" id="A0A834RGU9"/>
<evidence type="ECO:0000256" key="6">
    <source>
        <dbReference type="ARBA" id="ARBA00048336"/>
    </source>
</evidence>
<feature type="domain" description="Tyrosine-protein phosphatase" evidence="8">
    <location>
        <begin position="64"/>
        <end position="215"/>
    </location>
</feature>
<keyword evidence="3" id="KW-0378">Hydrolase</keyword>
<dbReference type="GO" id="GO:0004722">
    <property type="term" value="F:protein serine/threonine phosphatase activity"/>
    <property type="evidence" value="ECO:0007669"/>
    <property type="project" value="UniProtKB-EC"/>
</dbReference>
<accession>A0A834RGU9</accession>
<dbReference type="EnsemblMetazoa" id="SSS_6885s_mrna">
    <property type="protein sequence ID" value="KAF7493148.1"/>
    <property type="gene ID" value="SSS_6885"/>
</dbReference>
<gene>
    <name evidence="10" type="ORF">SSS_6885</name>
</gene>
<evidence type="ECO:0000256" key="1">
    <source>
        <dbReference type="ARBA" id="ARBA00008601"/>
    </source>
</evidence>
<feature type="domain" description="Tyrosine specific protein phosphatases" evidence="9">
    <location>
        <begin position="136"/>
        <end position="194"/>
    </location>
</feature>
<dbReference type="EC" id="3.1.3.16" evidence="2"/>
<evidence type="ECO:0000313" key="11">
    <source>
        <dbReference type="EnsemblMetazoa" id="KAF7493148.1"/>
    </source>
</evidence>
<protein>
    <recommendedName>
        <fullName evidence="2">protein-serine/threonine phosphatase</fullName>
        <ecNumber evidence="2">3.1.3.16</ecNumber>
    </recommendedName>
</protein>
<dbReference type="InterPro" id="IPR020405">
    <property type="entry name" value="Atypical_DUSP_subfamA"/>
</dbReference>
<dbReference type="Pfam" id="PF00782">
    <property type="entry name" value="DSPc"/>
    <property type="match status" value="1"/>
</dbReference>
<comment type="similarity">
    <text evidence="1">Belongs to the protein-tyrosine phosphatase family. Non-receptor class dual specificity subfamily.</text>
</comment>
<dbReference type="GO" id="GO:0033549">
    <property type="term" value="F:MAP kinase phosphatase activity"/>
    <property type="evidence" value="ECO:0007669"/>
    <property type="project" value="TreeGrafter"/>
</dbReference>
<dbReference type="InterPro" id="IPR020422">
    <property type="entry name" value="TYR_PHOSPHATASE_DUAL_dom"/>
</dbReference>
<feature type="active site" description="Phosphocysteine intermediate" evidence="7">
    <location>
        <position position="160"/>
    </location>
</feature>
<evidence type="ECO:0000256" key="7">
    <source>
        <dbReference type="PIRSR" id="PIRSR620405-1"/>
    </source>
</evidence>
<dbReference type="InterPro" id="IPR000340">
    <property type="entry name" value="Dual-sp_phosphatase_cat-dom"/>
</dbReference>
<dbReference type="OrthoDB" id="253091at2759"/>
<dbReference type="EMBL" id="WVUK01000056">
    <property type="protein sequence ID" value="KAF7493148.1"/>
    <property type="molecule type" value="Genomic_DNA"/>
</dbReference>
<evidence type="ECO:0000256" key="5">
    <source>
        <dbReference type="ARBA" id="ARBA00047761"/>
    </source>
</evidence>
<dbReference type="SMART" id="SM00195">
    <property type="entry name" value="DSPc"/>
    <property type="match status" value="1"/>
</dbReference>
<evidence type="ECO:0000313" key="12">
    <source>
        <dbReference type="Proteomes" id="UP000070412"/>
    </source>
</evidence>
<dbReference type="SUPFAM" id="SSF52799">
    <property type="entry name" value="(Phosphotyrosine protein) phosphatases II"/>
    <property type="match status" value="1"/>
</dbReference>
<keyword evidence="12" id="KW-1185">Reference proteome</keyword>
<reference evidence="12" key="1">
    <citation type="journal article" date="2020" name="PLoS Negl. Trop. Dis.">
        <title>High-quality nuclear genome for Sarcoptes scabiei-A critical resource for a neglected parasite.</title>
        <authorList>
            <person name="Korhonen P.K."/>
            <person name="Gasser R.B."/>
            <person name="Ma G."/>
            <person name="Wang T."/>
            <person name="Stroehlein A.J."/>
            <person name="Young N.D."/>
            <person name="Ang C.S."/>
            <person name="Fernando D.D."/>
            <person name="Lu H.C."/>
            <person name="Taylor S."/>
            <person name="Reynolds S.L."/>
            <person name="Mofiz E."/>
            <person name="Najaraj S.H."/>
            <person name="Gowda H."/>
            <person name="Madugundu A."/>
            <person name="Renuse S."/>
            <person name="Holt D."/>
            <person name="Pandey A."/>
            <person name="Papenfuss A.T."/>
            <person name="Fischer K."/>
        </authorList>
    </citation>
    <scope>NUCLEOTIDE SEQUENCE [LARGE SCALE GENOMIC DNA]</scope>
</reference>
<dbReference type="GO" id="GO:0005737">
    <property type="term" value="C:cytoplasm"/>
    <property type="evidence" value="ECO:0007669"/>
    <property type="project" value="TreeGrafter"/>
</dbReference>
<comment type="catalytic activity">
    <reaction evidence="5">
        <text>O-phospho-L-seryl-[protein] + H2O = L-seryl-[protein] + phosphate</text>
        <dbReference type="Rhea" id="RHEA:20629"/>
        <dbReference type="Rhea" id="RHEA-COMP:9863"/>
        <dbReference type="Rhea" id="RHEA-COMP:11604"/>
        <dbReference type="ChEBI" id="CHEBI:15377"/>
        <dbReference type="ChEBI" id="CHEBI:29999"/>
        <dbReference type="ChEBI" id="CHEBI:43474"/>
        <dbReference type="ChEBI" id="CHEBI:83421"/>
        <dbReference type="EC" id="3.1.3.16"/>
    </reaction>
</comment>
<name>A0A834RGU9_SARSC</name>
<dbReference type="PANTHER" id="PTHR45682">
    <property type="entry name" value="AGAP008228-PA"/>
    <property type="match status" value="1"/>
</dbReference>
<evidence type="ECO:0000313" key="10">
    <source>
        <dbReference type="EMBL" id="KAF7493148.1"/>
    </source>
</evidence>
<proteinExistence type="inferred from homology"/>
<dbReference type="PROSITE" id="PS50056">
    <property type="entry name" value="TYR_PHOSPHATASE_2"/>
    <property type="match status" value="1"/>
</dbReference>
<sequence length="219" mass="25672">MKFLLDYFIQKLLMMATKFSYADIRQKLIYISNVLHRTQSQEKYISNADKWRCAPDDYRMYRNNIDCHEVFPNIIVGNAFAALSKSFLKDIGVTHVLNCALNQFLNEVHLNEDYYRDTNIRFKGFELDDICSENITRCFEEANNFIDDCLRNGGKILIHCLAGVSRSATITIAYLMMRHAMTLEEAIKEVKQNRRICPNEGFLRQLVELDLMLNQQRHP</sequence>
<evidence type="ECO:0000256" key="3">
    <source>
        <dbReference type="ARBA" id="ARBA00022801"/>
    </source>
</evidence>
<dbReference type="Proteomes" id="UP000070412">
    <property type="component" value="Unassembled WGS sequence"/>
</dbReference>
<comment type="catalytic activity">
    <reaction evidence="6">
        <text>O-phospho-L-threonyl-[protein] + H2O = L-threonyl-[protein] + phosphate</text>
        <dbReference type="Rhea" id="RHEA:47004"/>
        <dbReference type="Rhea" id="RHEA-COMP:11060"/>
        <dbReference type="Rhea" id="RHEA-COMP:11605"/>
        <dbReference type="ChEBI" id="CHEBI:15377"/>
        <dbReference type="ChEBI" id="CHEBI:30013"/>
        <dbReference type="ChEBI" id="CHEBI:43474"/>
        <dbReference type="ChEBI" id="CHEBI:61977"/>
        <dbReference type="EC" id="3.1.3.16"/>
    </reaction>
</comment>
<keyword evidence="4" id="KW-0904">Protein phosphatase</keyword>
<evidence type="ECO:0000259" key="9">
    <source>
        <dbReference type="PROSITE" id="PS50056"/>
    </source>
</evidence>
<dbReference type="InterPro" id="IPR029021">
    <property type="entry name" value="Prot-tyrosine_phosphatase-like"/>
</dbReference>
<dbReference type="InterPro" id="IPR000387">
    <property type="entry name" value="Tyr_Pase_dom"/>
</dbReference>
<dbReference type="PROSITE" id="PS00383">
    <property type="entry name" value="TYR_PHOSPHATASE_1"/>
    <property type="match status" value="1"/>
</dbReference>
<dbReference type="Gene3D" id="3.90.190.10">
    <property type="entry name" value="Protein tyrosine phosphatase superfamily"/>
    <property type="match status" value="1"/>
</dbReference>